<sequence>MFSHNENDHVPLALLLALFEREQFPAIPSANSLHFFRSIPSPPGKPII</sequence>
<proteinExistence type="evidence at transcript level"/>
<dbReference type="AlphaFoldDB" id="F2DCU1"/>
<reference evidence="1" key="1">
    <citation type="journal article" date="2011" name="Plant Physiol.">
        <title>Comprehensive sequence analysis of 24,783 barley full-length cDNAs derived from 12 clone libraries.</title>
        <authorList>
            <person name="Matsumoto T."/>
            <person name="Tanaka T."/>
            <person name="Sakai H."/>
            <person name="Amano N."/>
            <person name="Kanamori H."/>
            <person name="Kurita K."/>
            <person name="Kikuta A."/>
            <person name="Kamiya K."/>
            <person name="Yamamoto M."/>
            <person name="Ikawa H."/>
            <person name="Fujii N."/>
            <person name="Hori K."/>
            <person name="Itoh T."/>
            <person name="Sato K."/>
        </authorList>
    </citation>
    <scope>NUCLEOTIDE SEQUENCE</scope>
    <source>
        <tissue evidence="1">Shoot</tissue>
    </source>
</reference>
<protein>
    <submittedName>
        <fullName evidence="1">Predicted protein</fullName>
    </submittedName>
</protein>
<evidence type="ECO:0000313" key="1">
    <source>
        <dbReference type="EMBL" id="BAJ92912.1"/>
    </source>
</evidence>
<dbReference type="EMBL" id="AK361708">
    <property type="protein sequence ID" value="BAJ92912.1"/>
    <property type="molecule type" value="mRNA"/>
</dbReference>
<organism evidence="1">
    <name type="scientific">Hordeum vulgare subsp. vulgare</name>
    <name type="common">Domesticated barley</name>
    <dbReference type="NCBI Taxonomy" id="112509"/>
    <lineage>
        <taxon>Eukaryota</taxon>
        <taxon>Viridiplantae</taxon>
        <taxon>Streptophyta</taxon>
        <taxon>Embryophyta</taxon>
        <taxon>Tracheophyta</taxon>
        <taxon>Spermatophyta</taxon>
        <taxon>Magnoliopsida</taxon>
        <taxon>Liliopsida</taxon>
        <taxon>Poales</taxon>
        <taxon>Poaceae</taxon>
        <taxon>BOP clade</taxon>
        <taxon>Pooideae</taxon>
        <taxon>Triticodae</taxon>
        <taxon>Triticeae</taxon>
        <taxon>Hordeinae</taxon>
        <taxon>Hordeum</taxon>
    </lineage>
</organism>
<accession>F2DCU1</accession>
<name>F2DCU1_HORVV</name>